<organism evidence="1 2">
    <name type="scientific">Hominibacterium faecale</name>
    <dbReference type="NCBI Taxonomy" id="2839743"/>
    <lineage>
        <taxon>Bacteria</taxon>
        <taxon>Bacillati</taxon>
        <taxon>Bacillota</taxon>
        <taxon>Clostridia</taxon>
        <taxon>Peptostreptococcales</taxon>
        <taxon>Anaerovoracaceae</taxon>
        <taxon>Hominibacterium</taxon>
    </lineage>
</organism>
<comment type="caution">
    <text evidence="1">The sequence shown here is derived from an EMBL/GenBank/DDBJ whole genome shotgun (WGS) entry which is preliminary data.</text>
</comment>
<evidence type="ECO:0000313" key="2">
    <source>
        <dbReference type="Proteomes" id="UP001065549"/>
    </source>
</evidence>
<keyword evidence="2" id="KW-1185">Reference proteome</keyword>
<dbReference type="Proteomes" id="UP001065549">
    <property type="component" value="Unassembled WGS sequence"/>
</dbReference>
<accession>A0A9J6QY87</accession>
<gene>
    <name evidence="1" type="ORF">OBO34_19340</name>
</gene>
<proteinExistence type="predicted"/>
<dbReference type="RefSeq" id="WP_241354055.1">
    <property type="nucleotide sequence ID" value="NZ_JAOSHN010000010.1"/>
</dbReference>
<protein>
    <submittedName>
        <fullName evidence="1">Uncharacterized protein</fullName>
    </submittedName>
</protein>
<name>A0A9J6QY87_9FIRM</name>
<dbReference type="AlphaFoldDB" id="A0A9J6QY87"/>
<evidence type="ECO:0000313" key="1">
    <source>
        <dbReference type="EMBL" id="MCU7380470.1"/>
    </source>
</evidence>
<sequence>MDKRTLARDIQQFCGTGLVTATQVREYLGAGKNYPTKFLEGLPYYPKGKAKLYAVEDVAERINQGKQQ</sequence>
<reference evidence="1" key="1">
    <citation type="submission" date="2022-09" db="EMBL/GenBank/DDBJ databases">
        <title>Culturomic study of gut microbiota in children with autism spectrum disorder.</title>
        <authorList>
            <person name="Efimov B.A."/>
            <person name="Chaplin A.V."/>
            <person name="Sokolova S.R."/>
            <person name="Pikina A.P."/>
            <person name="Korzhanova M."/>
            <person name="Belova V."/>
            <person name="Korostin D."/>
        </authorList>
    </citation>
    <scope>NUCLEOTIDE SEQUENCE</scope>
    <source>
        <strain evidence="1">ASD5510</strain>
    </source>
</reference>
<dbReference type="EMBL" id="JAOSHN010000010">
    <property type="protein sequence ID" value="MCU7380470.1"/>
    <property type="molecule type" value="Genomic_DNA"/>
</dbReference>